<dbReference type="STRING" id="1121326.CLMAG_24650"/>
<dbReference type="InterPro" id="IPR005490">
    <property type="entry name" value="LD_TPept_cat_dom"/>
</dbReference>
<evidence type="ECO:0000256" key="3">
    <source>
        <dbReference type="ARBA" id="ARBA00022676"/>
    </source>
</evidence>
<dbReference type="Gene3D" id="1.10.101.10">
    <property type="entry name" value="PGBD-like superfamily/PGBD"/>
    <property type="match status" value="1"/>
</dbReference>
<dbReference type="InterPro" id="IPR038063">
    <property type="entry name" value="Transpep_catalytic_dom"/>
</dbReference>
<dbReference type="Gene3D" id="2.40.440.10">
    <property type="entry name" value="L,D-transpeptidase catalytic domain-like"/>
    <property type="match status" value="1"/>
</dbReference>
<dbReference type="GO" id="GO:0071972">
    <property type="term" value="F:peptidoglycan L,D-transpeptidase activity"/>
    <property type="evidence" value="ECO:0007669"/>
    <property type="project" value="TreeGrafter"/>
</dbReference>
<dbReference type="SUPFAM" id="SSF141523">
    <property type="entry name" value="L,D-transpeptidase catalytic domain-like"/>
    <property type="match status" value="1"/>
</dbReference>
<evidence type="ECO:0000256" key="6">
    <source>
        <dbReference type="ARBA" id="ARBA00022960"/>
    </source>
</evidence>
<dbReference type="PATRIC" id="fig|1121326.3.peg.2465"/>
<dbReference type="CDD" id="cd16913">
    <property type="entry name" value="YkuD_like"/>
    <property type="match status" value="1"/>
</dbReference>
<name>A0A162THJ3_9CLOT</name>
<evidence type="ECO:0000256" key="7">
    <source>
        <dbReference type="ARBA" id="ARBA00022984"/>
    </source>
</evidence>
<keyword evidence="12" id="KW-1185">Reference proteome</keyword>
<organism evidence="11 12">
    <name type="scientific">Clostridium magnum DSM 2767</name>
    <dbReference type="NCBI Taxonomy" id="1121326"/>
    <lineage>
        <taxon>Bacteria</taxon>
        <taxon>Bacillati</taxon>
        <taxon>Bacillota</taxon>
        <taxon>Clostridia</taxon>
        <taxon>Eubacteriales</taxon>
        <taxon>Clostridiaceae</taxon>
        <taxon>Clostridium</taxon>
    </lineage>
</organism>
<dbReference type="GO" id="GO:0016757">
    <property type="term" value="F:glycosyltransferase activity"/>
    <property type="evidence" value="ECO:0007669"/>
    <property type="project" value="UniProtKB-KW"/>
</dbReference>
<dbReference type="SUPFAM" id="SSF47090">
    <property type="entry name" value="PGBD-like"/>
    <property type="match status" value="1"/>
</dbReference>
<dbReference type="GO" id="GO:0005576">
    <property type="term" value="C:extracellular region"/>
    <property type="evidence" value="ECO:0007669"/>
    <property type="project" value="TreeGrafter"/>
</dbReference>
<dbReference type="GO" id="GO:0018104">
    <property type="term" value="P:peptidoglycan-protein cross-linking"/>
    <property type="evidence" value="ECO:0007669"/>
    <property type="project" value="TreeGrafter"/>
</dbReference>
<feature type="active site" description="Nucleophile" evidence="9">
    <location>
        <position position="127"/>
    </location>
</feature>
<feature type="active site" description="Proton donor/acceptor" evidence="9">
    <location>
        <position position="111"/>
    </location>
</feature>
<dbReference type="UniPathway" id="UPA00219"/>
<comment type="similarity">
    <text evidence="2">Belongs to the YkuD family.</text>
</comment>
<feature type="domain" description="L,D-TPase catalytic" evidence="10">
    <location>
        <begin position="40"/>
        <end position="151"/>
    </location>
</feature>
<dbReference type="GO" id="GO:0071555">
    <property type="term" value="P:cell wall organization"/>
    <property type="evidence" value="ECO:0007669"/>
    <property type="project" value="UniProtKB-UniRule"/>
</dbReference>
<dbReference type="Pfam" id="PF01471">
    <property type="entry name" value="PG_binding_1"/>
    <property type="match status" value="1"/>
</dbReference>
<dbReference type="EC" id="2.-.-.-" evidence="11"/>
<proteinExistence type="inferred from homology"/>
<dbReference type="PROSITE" id="PS52029">
    <property type="entry name" value="LD_TPASE"/>
    <property type="match status" value="1"/>
</dbReference>
<dbReference type="AlphaFoldDB" id="A0A162THJ3"/>
<gene>
    <name evidence="11" type="primary">ykuD_2</name>
    <name evidence="11" type="ORF">CLMAG_24650</name>
</gene>
<evidence type="ECO:0000256" key="9">
    <source>
        <dbReference type="PROSITE-ProRule" id="PRU01373"/>
    </source>
</evidence>
<keyword evidence="4 11" id="KW-0808">Transferase</keyword>
<dbReference type="Proteomes" id="UP000076603">
    <property type="component" value="Unassembled WGS sequence"/>
</dbReference>
<keyword evidence="3" id="KW-0328">Glycosyltransferase</keyword>
<dbReference type="EMBL" id="LWAE01000002">
    <property type="protein sequence ID" value="KZL92651.1"/>
    <property type="molecule type" value="Genomic_DNA"/>
</dbReference>
<dbReference type="InterPro" id="IPR036365">
    <property type="entry name" value="PGBD-like_sf"/>
</dbReference>
<dbReference type="GO" id="GO:0008360">
    <property type="term" value="P:regulation of cell shape"/>
    <property type="evidence" value="ECO:0007669"/>
    <property type="project" value="UniProtKB-UniRule"/>
</dbReference>
<evidence type="ECO:0000256" key="1">
    <source>
        <dbReference type="ARBA" id="ARBA00004752"/>
    </source>
</evidence>
<dbReference type="PANTHER" id="PTHR30582:SF24">
    <property type="entry name" value="L,D-TRANSPEPTIDASE ERFK_SRFK-RELATED"/>
    <property type="match status" value="1"/>
</dbReference>
<protein>
    <submittedName>
        <fullName evidence="11">Putative L,D-transpeptidase YkuD</fullName>
        <ecNumber evidence="11">2.-.-.-</ecNumber>
    </submittedName>
</protein>
<accession>A0A162THJ3</accession>
<dbReference type="PANTHER" id="PTHR30582">
    <property type="entry name" value="L,D-TRANSPEPTIDASE"/>
    <property type="match status" value="1"/>
</dbReference>
<dbReference type="OrthoDB" id="9787225at2"/>
<evidence type="ECO:0000256" key="2">
    <source>
        <dbReference type="ARBA" id="ARBA00005992"/>
    </source>
</evidence>
<dbReference type="InterPro" id="IPR036366">
    <property type="entry name" value="PGBDSf"/>
</dbReference>
<evidence type="ECO:0000256" key="5">
    <source>
        <dbReference type="ARBA" id="ARBA00022801"/>
    </source>
</evidence>
<dbReference type="InterPro" id="IPR050979">
    <property type="entry name" value="LD-transpeptidase"/>
</dbReference>
<evidence type="ECO:0000256" key="8">
    <source>
        <dbReference type="ARBA" id="ARBA00023316"/>
    </source>
</evidence>
<sequence>MKVHRDFFGAIFLAFILFFSNGTKVYAISSEKKVEIKHKYNILVDVSEFDLYLIDKNTNKVVKVYPIAGGKPSTPSPYGTWKIISKAANWGTGFGTRWMQLGIPWGKYGIHGTNKPLTINNPDSLGCIRMFNSDIEELYGLVDCGTEVVVYGGPYGLSSNVFRMLLPGDRGADVFEVQRRLKGRGYYSGTLDGIYENELKQAVIKFRIDNKLKFTHNIDKEFYNALEMIPFE</sequence>
<dbReference type="InterPro" id="IPR002477">
    <property type="entry name" value="Peptidoglycan-bd-like"/>
</dbReference>
<evidence type="ECO:0000313" key="11">
    <source>
        <dbReference type="EMBL" id="KZL92651.1"/>
    </source>
</evidence>
<evidence type="ECO:0000259" key="10">
    <source>
        <dbReference type="PROSITE" id="PS52029"/>
    </source>
</evidence>
<dbReference type="RefSeq" id="WP_066622254.1">
    <property type="nucleotide sequence ID" value="NZ_FQXL01000021.1"/>
</dbReference>
<dbReference type="Pfam" id="PF03734">
    <property type="entry name" value="YkuD"/>
    <property type="match status" value="1"/>
</dbReference>
<comment type="pathway">
    <text evidence="1 9">Cell wall biogenesis; peptidoglycan biosynthesis.</text>
</comment>
<keyword evidence="6 9" id="KW-0133">Cell shape</keyword>
<reference evidence="11 12" key="1">
    <citation type="submission" date="2016-04" db="EMBL/GenBank/DDBJ databases">
        <title>Genome sequence of Clostridium magnum DSM 2767.</title>
        <authorList>
            <person name="Poehlein A."/>
            <person name="Uhlig R."/>
            <person name="Fischer R."/>
            <person name="Bahl H."/>
            <person name="Daniel R."/>
        </authorList>
    </citation>
    <scope>NUCLEOTIDE SEQUENCE [LARGE SCALE GENOMIC DNA]</scope>
    <source>
        <strain evidence="11 12">DSM 2767</strain>
    </source>
</reference>
<keyword evidence="8 9" id="KW-0961">Cell wall biogenesis/degradation</keyword>
<evidence type="ECO:0000256" key="4">
    <source>
        <dbReference type="ARBA" id="ARBA00022679"/>
    </source>
</evidence>
<keyword evidence="5" id="KW-0378">Hydrolase</keyword>
<comment type="caution">
    <text evidence="11">The sequence shown here is derived from an EMBL/GenBank/DDBJ whole genome shotgun (WGS) entry which is preliminary data.</text>
</comment>
<keyword evidence="7 9" id="KW-0573">Peptidoglycan synthesis</keyword>
<evidence type="ECO:0000313" key="12">
    <source>
        <dbReference type="Proteomes" id="UP000076603"/>
    </source>
</evidence>